<keyword evidence="9 14" id="KW-0274">FAD</keyword>
<dbReference type="GO" id="GO:0009398">
    <property type="term" value="P:FMN biosynthetic process"/>
    <property type="evidence" value="ECO:0007669"/>
    <property type="project" value="UniProtKB-UniRule"/>
</dbReference>
<dbReference type="CDD" id="cd02064">
    <property type="entry name" value="FAD_synthetase_N"/>
    <property type="match status" value="1"/>
</dbReference>
<dbReference type="OrthoDB" id="9803667at2"/>
<dbReference type="InterPro" id="IPR014729">
    <property type="entry name" value="Rossmann-like_a/b/a_fold"/>
</dbReference>
<feature type="domain" description="Riboflavin kinase" evidence="15">
    <location>
        <begin position="183"/>
        <end position="311"/>
    </location>
</feature>
<comment type="catalytic activity">
    <reaction evidence="12 14">
        <text>riboflavin + ATP = FMN + ADP + H(+)</text>
        <dbReference type="Rhea" id="RHEA:14357"/>
        <dbReference type="ChEBI" id="CHEBI:15378"/>
        <dbReference type="ChEBI" id="CHEBI:30616"/>
        <dbReference type="ChEBI" id="CHEBI:57986"/>
        <dbReference type="ChEBI" id="CHEBI:58210"/>
        <dbReference type="ChEBI" id="CHEBI:456216"/>
        <dbReference type="EC" id="2.7.1.26"/>
    </reaction>
</comment>
<comment type="pathway">
    <text evidence="1 14">Cofactor biosynthesis; FAD biosynthesis; FAD from FMN: step 1/1.</text>
</comment>
<dbReference type="GO" id="GO:0008531">
    <property type="term" value="F:riboflavin kinase activity"/>
    <property type="evidence" value="ECO:0007669"/>
    <property type="project" value="UniProtKB-UniRule"/>
</dbReference>
<keyword evidence="7 14" id="KW-0547">Nucleotide-binding</keyword>
<dbReference type="InterPro" id="IPR023465">
    <property type="entry name" value="Riboflavin_kinase_dom_sf"/>
</dbReference>
<dbReference type="NCBIfam" id="NF004160">
    <property type="entry name" value="PRK05627.1-3"/>
    <property type="match status" value="1"/>
</dbReference>
<dbReference type="PIRSF" id="PIRSF004491">
    <property type="entry name" value="FAD_Synth"/>
    <property type="match status" value="1"/>
</dbReference>
<evidence type="ECO:0000256" key="11">
    <source>
        <dbReference type="ARBA" id="ARBA00023268"/>
    </source>
</evidence>
<keyword evidence="6 14" id="KW-0548">Nucleotidyltransferase</keyword>
<evidence type="ECO:0000256" key="12">
    <source>
        <dbReference type="ARBA" id="ARBA00047880"/>
    </source>
</evidence>
<name>A0A6N8TYW3_9STAP</name>
<dbReference type="PANTHER" id="PTHR22749">
    <property type="entry name" value="RIBOFLAVIN KINASE/FMN ADENYLYLTRANSFERASE"/>
    <property type="match status" value="1"/>
</dbReference>
<organism evidence="16 17">
    <name type="scientific">Salinicoccus hispanicus</name>
    <dbReference type="NCBI Taxonomy" id="157225"/>
    <lineage>
        <taxon>Bacteria</taxon>
        <taxon>Bacillati</taxon>
        <taxon>Bacillota</taxon>
        <taxon>Bacilli</taxon>
        <taxon>Bacillales</taxon>
        <taxon>Staphylococcaceae</taxon>
        <taxon>Salinicoccus</taxon>
    </lineage>
</organism>
<evidence type="ECO:0000256" key="10">
    <source>
        <dbReference type="ARBA" id="ARBA00022840"/>
    </source>
</evidence>
<comment type="caution">
    <text evidence="16">The sequence shown here is derived from an EMBL/GenBank/DDBJ whole genome shotgun (WGS) entry which is preliminary data.</text>
</comment>
<gene>
    <name evidence="16" type="ORF">GQ671_01100</name>
</gene>
<evidence type="ECO:0000256" key="14">
    <source>
        <dbReference type="PIRNR" id="PIRNR004491"/>
    </source>
</evidence>
<accession>A0A6N8TYW3</accession>
<evidence type="ECO:0000256" key="2">
    <source>
        <dbReference type="ARBA" id="ARBA00005201"/>
    </source>
</evidence>
<evidence type="ECO:0000256" key="7">
    <source>
        <dbReference type="ARBA" id="ARBA00022741"/>
    </source>
</evidence>
<evidence type="ECO:0000256" key="4">
    <source>
        <dbReference type="ARBA" id="ARBA00022643"/>
    </source>
</evidence>
<comment type="similarity">
    <text evidence="14">Belongs to the ribF family.</text>
</comment>
<dbReference type="GO" id="GO:0003919">
    <property type="term" value="F:FMN adenylyltransferase activity"/>
    <property type="evidence" value="ECO:0007669"/>
    <property type="project" value="UniProtKB-UniRule"/>
</dbReference>
<keyword evidence="4 14" id="KW-0288">FMN</keyword>
<dbReference type="InterPro" id="IPR015865">
    <property type="entry name" value="Riboflavin_kinase_bac/euk"/>
</dbReference>
<dbReference type="AlphaFoldDB" id="A0A6N8TYW3"/>
<dbReference type="RefSeq" id="WP_160651434.1">
    <property type="nucleotide sequence ID" value="NZ_JBHRWU010000001.1"/>
</dbReference>
<dbReference type="FunFam" id="2.40.30.30:FF:000004">
    <property type="entry name" value="Riboflavin biosynthesis protein"/>
    <property type="match status" value="1"/>
</dbReference>
<comment type="pathway">
    <text evidence="2 14">Cofactor biosynthesis; FMN biosynthesis; FMN from riboflavin (ATP route): step 1/1.</text>
</comment>
<dbReference type="SUPFAM" id="SSF82114">
    <property type="entry name" value="Riboflavin kinase-like"/>
    <property type="match status" value="1"/>
</dbReference>
<dbReference type="Pfam" id="PF06574">
    <property type="entry name" value="FAD_syn"/>
    <property type="match status" value="1"/>
</dbReference>
<reference evidence="16 17" key="1">
    <citation type="submission" date="2019-12" db="EMBL/GenBank/DDBJ databases">
        <title>Salinicoccus cyprini sp. nov., isolated from gastro-intestinal tract of mirror carp, Cyprinus carpio var. specularis, collected from Gobind Sagar Reservoir, Himachal Pradesh, India.</title>
        <authorList>
            <person name="Talwar C."/>
            <person name="Singh A.K."/>
            <person name="Lal R."/>
            <person name="Negi R.K."/>
        </authorList>
    </citation>
    <scope>NUCLEOTIDE SEQUENCE [LARGE SCALE GENOMIC DNA]</scope>
    <source>
        <strain evidence="16 17">J-82</strain>
    </source>
</reference>
<dbReference type="GO" id="GO:0005524">
    <property type="term" value="F:ATP binding"/>
    <property type="evidence" value="ECO:0007669"/>
    <property type="project" value="UniProtKB-UniRule"/>
</dbReference>
<dbReference type="UniPathway" id="UPA00276">
    <property type="reaction ID" value="UER00406"/>
</dbReference>
<dbReference type="Proteomes" id="UP000436284">
    <property type="component" value="Unassembled WGS sequence"/>
</dbReference>
<dbReference type="PANTHER" id="PTHR22749:SF6">
    <property type="entry name" value="RIBOFLAVIN KINASE"/>
    <property type="match status" value="1"/>
</dbReference>
<dbReference type="FunFam" id="3.40.50.620:FF:000021">
    <property type="entry name" value="Riboflavin biosynthesis protein"/>
    <property type="match status" value="1"/>
</dbReference>
<dbReference type="InterPro" id="IPR002606">
    <property type="entry name" value="Riboflavin_kinase_bac"/>
</dbReference>
<keyword evidence="10 14" id="KW-0067">ATP-binding</keyword>
<evidence type="ECO:0000256" key="5">
    <source>
        <dbReference type="ARBA" id="ARBA00022679"/>
    </source>
</evidence>
<dbReference type="InterPro" id="IPR023468">
    <property type="entry name" value="Riboflavin_kinase"/>
</dbReference>
<dbReference type="GO" id="GO:0009231">
    <property type="term" value="P:riboflavin biosynthetic process"/>
    <property type="evidence" value="ECO:0007669"/>
    <property type="project" value="InterPro"/>
</dbReference>
<keyword evidence="17" id="KW-1185">Reference proteome</keyword>
<dbReference type="SMART" id="SM00904">
    <property type="entry name" value="Flavokinase"/>
    <property type="match status" value="1"/>
</dbReference>
<dbReference type="NCBIfam" id="TIGR00083">
    <property type="entry name" value="ribF"/>
    <property type="match status" value="1"/>
</dbReference>
<evidence type="ECO:0000313" key="17">
    <source>
        <dbReference type="Proteomes" id="UP000436284"/>
    </source>
</evidence>
<evidence type="ECO:0000256" key="3">
    <source>
        <dbReference type="ARBA" id="ARBA00022630"/>
    </source>
</evidence>
<dbReference type="InterPro" id="IPR015864">
    <property type="entry name" value="FAD_synthase"/>
</dbReference>
<dbReference type="GO" id="GO:0006747">
    <property type="term" value="P:FAD biosynthetic process"/>
    <property type="evidence" value="ECO:0007669"/>
    <property type="project" value="UniProtKB-UniRule"/>
</dbReference>
<evidence type="ECO:0000256" key="9">
    <source>
        <dbReference type="ARBA" id="ARBA00022827"/>
    </source>
</evidence>
<dbReference type="EC" id="2.7.7.2" evidence="14"/>
<protein>
    <recommendedName>
        <fullName evidence="14">Riboflavin biosynthesis protein</fullName>
    </recommendedName>
    <domain>
        <recommendedName>
            <fullName evidence="14">Riboflavin kinase</fullName>
            <ecNumber evidence="14">2.7.1.26</ecNumber>
        </recommendedName>
        <alternativeName>
            <fullName evidence="14">Flavokinase</fullName>
        </alternativeName>
    </domain>
    <domain>
        <recommendedName>
            <fullName evidence="14">FMN adenylyltransferase</fullName>
            <ecNumber evidence="14">2.7.7.2</ecNumber>
        </recommendedName>
        <alternativeName>
            <fullName evidence="14">FAD pyrophosphorylase</fullName>
        </alternativeName>
        <alternativeName>
            <fullName evidence="14">FAD synthase</fullName>
        </alternativeName>
    </domain>
</protein>
<evidence type="ECO:0000256" key="8">
    <source>
        <dbReference type="ARBA" id="ARBA00022777"/>
    </source>
</evidence>
<dbReference type="UniPathway" id="UPA00277">
    <property type="reaction ID" value="UER00407"/>
</dbReference>
<keyword evidence="3 14" id="KW-0285">Flavoprotein</keyword>
<sequence>MKIYRLHYPHEQHELDLEPSAVAVGFFDGLHRGHQNVISKMEEIAEDKGLKKAVMTFDPHPSVVLSPKKQRTTYLTPLDIKLGMLEARGIDYCFVINFSSALADLTPDEFVQQYIMALDIKEVTAGFDFTYGKFGKGNIEMLSKYESFNTTGVGKIAEGEEKISTTRIREDLAKHDLAHANLILGRPYEVKGVVVQGEKRGRTIGFPTANIEPEYRYHLPAKGVYAVSMQIDNEGTVHKGVCNVGVKPTFHDNLERVSIEVHLFDFDQSIYGENVTVHWHHFIRPEWKFNGIDELKAQIAKDKQKAIGLLENL</sequence>
<dbReference type="NCBIfam" id="NF004162">
    <property type="entry name" value="PRK05627.1-5"/>
    <property type="match status" value="1"/>
</dbReference>
<evidence type="ECO:0000259" key="15">
    <source>
        <dbReference type="SMART" id="SM00904"/>
    </source>
</evidence>
<evidence type="ECO:0000256" key="6">
    <source>
        <dbReference type="ARBA" id="ARBA00022695"/>
    </source>
</evidence>
<keyword evidence="11" id="KW-0511">Multifunctional enzyme</keyword>
<evidence type="ECO:0000256" key="1">
    <source>
        <dbReference type="ARBA" id="ARBA00004726"/>
    </source>
</evidence>
<keyword evidence="8 14" id="KW-0418">Kinase</keyword>
<dbReference type="Gene3D" id="3.40.50.620">
    <property type="entry name" value="HUPs"/>
    <property type="match status" value="1"/>
</dbReference>
<comment type="catalytic activity">
    <reaction evidence="13 14">
        <text>FMN + ATP + H(+) = FAD + diphosphate</text>
        <dbReference type="Rhea" id="RHEA:17237"/>
        <dbReference type="ChEBI" id="CHEBI:15378"/>
        <dbReference type="ChEBI" id="CHEBI:30616"/>
        <dbReference type="ChEBI" id="CHEBI:33019"/>
        <dbReference type="ChEBI" id="CHEBI:57692"/>
        <dbReference type="ChEBI" id="CHEBI:58210"/>
        <dbReference type="EC" id="2.7.7.2"/>
    </reaction>
</comment>
<dbReference type="EMBL" id="WUUK01000001">
    <property type="protein sequence ID" value="MXQ49896.1"/>
    <property type="molecule type" value="Genomic_DNA"/>
</dbReference>
<evidence type="ECO:0000256" key="13">
    <source>
        <dbReference type="ARBA" id="ARBA00049494"/>
    </source>
</evidence>
<dbReference type="EC" id="2.7.1.26" evidence="14"/>
<keyword evidence="5 14" id="KW-0808">Transferase</keyword>
<dbReference type="Gene3D" id="2.40.30.30">
    <property type="entry name" value="Riboflavin kinase-like"/>
    <property type="match status" value="1"/>
</dbReference>
<dbReference type="SUPFAM" id="SSF52374">
    <property type="entry name" value="Nucleotidylyl transferase"/>
    <property type="match status" value="1"/>
</dbReference>
<dbReference type="Pfam" id="PF01687">
    <property type="entry name" value="Flavokinase"/>
    <property type="match status" value="1"/>
</dbReference>
<evidence type="ECO:0000313" key="16">
    <source>
        <dbReference type="EMBL" id="MXQ49896.1"/>
    </source>
</evidence>
<proteinExistence type="inferred from homology"/>